<name>A0A0X3PEZ0_SCHSO</name>
<evidence type="ECO:0000313" key="1">
    <source>
        <dbReference type="EMBL" id="JAP50248.1"/>
    </source>
</evidence>
<dbReference type="AlphaFoldDB" id="A0A0X3PEZ0"/>
<gene>
    <name evidence="1" type="ORF">TR99323</name>
</gene>
<protein>
    <submittedName>
        <fullName evidence="1">Uncharacterized protein</fullName>
    </submittedName>
</protein>
<reference evidence="1" key="1">
    <citation type="submission" date="2016-01" db="EMBL/GenBank/DDBJ databases">
        <title>Reference transcriptome for the parasite Schistocephalus solidus: insights into the molecular evolution of parasitism.</title>
        <authorList>
            <person name="Hebert F.O."/>
            <person name="Grambauer S."/>
            <person name="Barber I."/>
            <person name="Landry C.R."/>
            <person name="Aubin-Horth N."/>
        </authorList>
    </citation>
    <scope>NUCLEOTIDE SEQUENCE</scope>
</reference>
<sequence length="101" mass="11123">MKTHEQTVDSYRHRAHSLYEKNFLGGLQDWSNFFGQRKPKNTSHIQGRRNLSDSLAAQGYTVHLLVMESGVTVREGQLRNVRALQSDVDQAAAAAAAAAAA</sequence>
<feature type="non-terminal residue" evidence="1">
    <location>
        <position position="101"/>
    </location>
</feature>
<dbReference type="EMBL" id="GEEE01012977">
    <property type="protein sequence ID" value="JAP50248.1"/>
    <property type="molecule type" value="Transcribed_RNA"/>
</dbReference>
<proteinExistence type="predicted"/>
<accession>A0A0X3PEZ0</accession>
<organism evidence="1">
    <name type="scientific">Schistocephalus solidus</name>
    <name type="common">Tapeworm</name>
    <dbReference type="NCBI Taxonomy" id="70667"/>
    <lineage>
        <taxon>Eukaryota</taxon>
        <taxon>Metazoa</taxon>
        <taxon>Spiralia</taxon>
        <taxon>Lophotrochozoa</taxon>
        <taxon>Platyhelminthes</taxon>
        <taxon>Cestoda</taxon>
        <taxon>Eucestoda</taxon>
        <taxon>Diphyllobothriidea</taxon>
        <taxon>Diphyllobothriidae</taxon>
        <taxon>Schistocephalus</taxon>
    </lineage>
</organism>